<name>A0A7H0IHM9_9ACTN</name>
<dbReference type="Proteomes" id="UP000516052">
    <property type="component" value="Chromosome"/>
</dbReference>
<accession>A0A7H0IHM9</accession>
<dbReference type="RefSeq" id="WP_187749252.1">
    <property type="nucleotide sequence ID" value="NZ_CP060828.1"/>
</dbReference>
<evidence type="ECO:0000313" key="3">
    <source>
        <dbReference type="Proteomes" id="UP000516052"/>
    </source>
</evidence>
<feature type="region of interest" description="Disordered" evidence="1">
    <location>
        <begin position="1"/>
        <end position="38"/>
    </location>
</feature>
<evidence type="ECO:0000313" key="2">
    <source>
        <dbReference type="EMBL" id="QNP72295.1"/>
    </source>
</evidence>
<protein>
    <submittedName>
        <fullName evidence="2">Uncharacterized protein</fullName>
    </submittedName>
</protein>
<dbReference type="KEGG" id="sroi:IAG44_24665"/>
<gene>
    <name evidence="2" type="ORF">IAG44_24665</name>
</gene>
<organism evidence="2 3">
    <name type="scientific">Streptomyces roseirectus</name>
    <dbReference type="NCBI Taxonomy" id="2768066"/>
    <lineage>
        <taxon>Bacteria</taxon>
        <taxon>Bacillati</taxon>
        <taxon>Actinomycetota</taxon>
        <taxon>Actinomycetes</taxon>
        <taxon>Kitasatosporales</taxon>
        <taxon>Streptomycetaceae</taxon>
        <taxon>Streptomyces</taxon>
    </lineage>
</organism>
<feature type="region of interest" description="Disordered" evidence="1">
    <location>
        <begin position="78"/>
        <end position="143"/>
    </location>
</feature>
<evidence type="ECO:0000256" key="1">
    <source>
        <dbReference type="SAM" id="MobiDB-lite"/>
    </source>
</evidence>
<dbReference type="AlphaFoldDB" id="A0A7H0IHM9"/>
<dbReference type="EMBL" id="CP060828">
    <property type="protein sequence ID" value="QNP72295.1"/>
    <property type="molecule type" value="Genomic_DNA"/>
</dbReference>
<reference evidence="2 3" key="1">
    <citation type="submission" date="2020-08" db="EMBL/GenBank/DDBJ databases">
        <title>A novel species.</title>
        <authorList>
            <person name="Gao J."/>
        </authorList>
    </citation>
    <scope>NUCLEOTIDE SEQUENCE [LARGE SCALE GENOMIC DNA]</scope>
    <source>
        <strain evidence="2 3">CRXT-G-22</strain>
    </source>
</reference>
<proteinExistence type="predicted"/>
<feature type="compositionally biased region" description="Low complexity" evidence="1">
    <location>
        <begin position="106"/>
        <end position="116"/>
    </location>
</feature>
<feature type="compositionally biased region" description="Low complexity" evidence="1">
    <location>
        <begin position="126"/>
        <end position="135"/>
    </location>
</feature>
<keyword evidence="3" id="KW-1185">Reference proteome</keyword>
<sequence>MAGVSWRSLRPRRHQPRRGQPADVEQDRETPASEPACDVGGRALAVDLVEHRASPCGELWRRTGVGAHEGRLVDAAVRPGPLQQGPASNRLPLQRAGLDGADDAGDVPGVVIPEPGGRIGGRQGEVRGVVEGPEQTDLRGAAR</sequence>